<comment type="similarity">
    <text evidence="1">Belongs to the PIGL family.</text>
</comment>
<dbReference type="Pfam" id="PF02585">
    <property type="entry name" value="PIG-L"/>
    <property type="match status" value="1"/>
</dbReference>
<name>A0A1U7LGG8_NEOID</name>
<dbReference type="GO" id="GO:0006506">
    <property type="term" value="P:GPI anchor biosynthetic process"/>
    <property type="evidence" value="ECO:0007669"/>
    <property type="project" value="UniProtKB-UniPathway"/>
</dbReference>
<dbReference type="InterPro" id="IPR024078">
    <property type="entry name" value="LmbE-like_dom_sf"/>
</dbReference>
<dbReference type="GO" id="GO:0000225">
    <property type="term" value="F:N-acetylglucosaminylphosphatidylinositol deacetylase activity"/>
    <property type="evidence" value="ECO:0007669"/>
    <property type="project" value="UniProtKB-EC"/>
</dbReference>
<gene>
    <name evidence="3" type="ORF">NEOLI_002367</name>
</gene>
<sequence>MFFGPTLLNLQHTQISILCLSNGDDGGLGSIRQVELRDAAGVLGINSIKVINDQRIPDGMNVTWDKTIIQEYLAQYRQSFDFDTILTFDQEGVSSHLNHISLFQASLDFCKMYDLGLYTLRTVAIYQKYLGAFDILFSTMSSDLTFVNSPVKWYTGVCAMRRHKSQMVWFRWGWVTLSRYMYVNTISKRL</sequence>
<dbReference type="Proteomes" id="UP000186594">
    <property type="component" value="Unassembled WGS sequence"/>
</dbReference>
<evidence type="ECO:0000313" key="4">
    <source>
        <dbReference type="Proteomes" id="UP000186594"/>
    </source>
</evidence>
<dbReference type="EMBL" id="LXFE01004366">
    <property type="protein sequence ID" value="OLL21718.1"/>
    <property type="molecule type" value="Genomic_DNA"/>
</dbReference>
<dbReference type="OMA" id="YVLESVN"/>
<protein>
    <recommendedName>
        <fullName evidence="2">N-acetylglucosaminylphosphatidylinositol deacetylase</fullName>
        <ecNumber evidence="2">3.5.1.89</ecNumber>
    </recommendedName>
</protein>
<dbReference type="STRING" id="1198029.A0A1U7LGG8"/>
<dbReference type="GO" id="GO:0016020">
    <property type="term" value="C:membrane"/>
    <property type="evidence" value="ECO:0007669"/>
    <property type="project" value="GOC"/>
</dbReference>
<reference evidence="3 4" key="1">
    <citation type="submission" date="2016-04" db="EMBL/GenBank/DDBJ databases">
        <title>Evolutionary innovation and constraint leading to complex multicellularity in the Ascomycota.</title>
        <authorList>
            <person name="Cisse O."/>
            <person name="Nguyen A."/>
            <person name="Hewitt D.A."/>
            <person name="Jedd G."/>
            <person name="Stajich J.E."/>
        </authorList>
    </citation>
    <scope>NUCLEOTIDE SEQUENCE [LARGE SCALE GENOMIC DNA]</scope>
    <source>
        <strain evidence="3 4">DAH-3</strain>
    </source>
</reference>
<organism evidence="3 4">
    <name type="scientific">Neolecta irregularis (strain DAH-3)</name>
    <dbReference type="NCBI Taxonomy" id="1198029"/>
    <lineage>
        <taxon>Eukaryota</taxon>
        <taxon>Fungi</taxon>
        <taxon>Dikarya</taxon>
        <taxon>Ascomycota</taxon>
        <taxon>Taphrinomycotina</taxon>
        <taxon>Neolectales</taxon>
        <taxon>Neolectaceae</taxon>
        <taxon>Neolecta</taxon>
    </lineage>
</organism>
<dbReference type="OrthoDB" id="440160at2759"/>
<accession>A0A1U7LGG8</accession>
<dbReference type="UniPathway" id="UPA00196"/>
<keyword evidence="4" id="KW-1185">Reference proteome</keyword>
<proteinExistence type="inferred from homology"/>
<dbReference type="GO" id="GO:0005783">
    <property type="term" value="C:endoplasmic reticulum"/>
    <property type="evidence" value="ECO:0007669"/>
    <property type="project" value="TreeGrafter"/>
</dbReference>
<dbReference type="AlphaFoldDB" id="A0A1U7LGG8"/>
<dbReference type="Gene3D" id="3.40.50.10320">
    <property type="entry name" value="LmbE-like"/>
    <property type="match status" value="1"/>
</dbReference>
<evidence type="ECO:0000256" key="2">
    <source>
        <dbReference type="ARBA" id="ARBA00012176"/>
    </source>
</evidence>
<dbReference type="SUPFAM" id="SSF102588">
    <property type="entry name" value="LmbE-like"/>
    <property type="match status" value="1"/>
</dbReference>
<evidence type="ECO:0000256" key="1">
    <source>
        <dbReference type="ARBA" id="ARBA00006066"/>
    </source>
</evidence>
<evidence type="ECO:0000313" key="3">
    <source>
        <dbReference type="EMBL" id="OLL21718.1"/>
    </source>
</evidence>
<dbReference type="PANTHER" id="PTHR12993:SF11">
    <property type="entry name" value="N-ACETYLGLUCOSAMINYL-PHOSPHATIDYLINOSITOL DE-N-ACETYLASE"/>
    <property type="match status" value="1"/>
</dbReference>
<dbReference type="PANTHER" id="PTHR12993">
    <property type="entry name" value="N-ACETYLGLUCOSAMINYL-PHOSPHATIDYLINOSITOL DE-N-ACETYLASE-RELATED"/>
    <property type="match status" value="1"/>
</dbReference>
<dbReference type="InterPro" id="IPR003737">
    <property type="entry name" value="GlcNAc_PI_deacetylase-related"/>
</dbReference>
<dbReference type="EC" id="3.5.1.89" evidence="2"/>
<comment type="caution">
    <text evidence="3">The sequence shown here is derived from an EMBL/GenBank/DDBJ whole genome shotgun (WGS) entry which is preliminary data.</text>
</comment>